<proteinExistence type="inferred from homology"/>
<evidence type="ECO:0000256" key="12">
    <source>
        <dbReference type="RuleBase" id="RU000382"/>
    </source>
</evidence>
<dbReference type="CDD" id="cd06450">
    <property type="entry name" value="DOPA_deC_like"/>
    <property type="match status" value="1"/>
</dbReference>
<protein>
    <recommendedName>
        <fullName evidence="9">Aromatic-L-amino-acid decarboxylase</fullName>
        <ecNumber evidence="8">4.1.1.28</ecNumber>
    </recommendedName>
    <alternativeName>
        <fullName evidence="10">DOPA decarboxylase</fullName>
    </alternativeName>
</protein>
<dbReference type="InterPro" id="IPR015424">
    <property type="entry name" value="PyrdxlP-dep_Trfase"/>
</dbReference>
<accession>A0A914ABZ3</accession>
<feature type="modified residue" description="N6-(pyridoxal phosphate)lysine" evidence="11">
    <location>
        <position position="314"/>
    </location>
</feature>
<evidence type="ECO:0000256" key="9">
    <source>
        <dbReference type="ARBA" id="ARBA00040968"/>
    </source>
</evidence>
<dbReference type="PANTHER" id="PTHR11999:SF167">
    <property type="entry name" value="AROMATIC-L-AMINO-ACID DECARBOXYLASE"/>
    <property type="match status" value="1"/>
</dbReference>
<evidence type="ECO:0000256" key="6">
    <source>
        <dbReference type="ARBA" id="ARBA00022898"/>
    </source>
</evidence>
<evidence type="ECO:0000256" key="5">
    <source>
        <dbReference type="ARBA" id="ARBA00022793"/>
    </source>
</evidence>
<dbReference type="GO" id="GO:0006520">
    <property type="term" value="P:amino acid metabolic process"/>
    <property type="evidence" value="ECO:0007669"/>
    <property type="project" value="InterPro"/>
</dbReference>
<dbReference type="PROSITE" id="PS00392">
    <property type="entry name" value="DDC_GAD_HDC_YDC"/>
    <property type="match status" value="1"/>
</dbReference>
<dbReference type="GO" id="GO:0042427">
    <property type="term" value="P:serotonin biosynthetic process"/>
    <property type="evidence" value="ECO:0007669"/>
    <property type="project" value="TreeGrafter"/>
</dbReference>
<evidence type="ECO:0000313" key="14">
    <source>
        <dbReference type="Proteomes" id="UP000887568"/>
    </source>
</evidence>
<dbReference type="FunFam" id="1.20.1340.10:FF:000001">
    <property type="entry name" value="Histidine decarboxylase"/>
    <property type="match status" value="1"/>
</dbReference>
<dbReference type="Proteomes" id="UP000887568">
    <property type="component" value="Unplaced"/>
</dbReference>
<dbReference type="AlphaFoldDB" id="A0A914ABZ3"/>
<evidence type="ECO:0000313" key="13">
    <source>
        <dbReference type="EnsemblMetazoa" id="XP_038061435.1"/>
    </source>
</evidence>
<dbReference type="RefSeq" id="XP_038061435.1">
    <property type="nucleotide sequence ID" value="XM_038205507.1"/>
</dbReference>
<sequence length="496" mass="56095">MRAQITSVNMTNSVDFRQYGREMVDYIADYLDNIADRPPLSQVEPGYLRKMIPDEAPIYPDKWQDVFADIERVIMPGVTHWHSPHFHSYFPTGNSYAAILGDMLSDAIGCIGFSWISSPACTELEMVTLDWLGKMLQLPDAFLSCAEGGQGGGVIQGTASESTCMALLSAKMRTIRQETALQPDRDQYEIMSKLVAYTSEYAHSSVERASMISSVRMRMLPCDEKHALRGKTLAKAIQEDKAKRLIPTFVCVTLGTTPSCAFDNLEEIGPICKDEGIWLHVDAAYAGTAFICPEFRSLADGVELADSFNFNPHKWMRVNFDCSAMWVRNKTDLEGAFQVDPTYLKHEHEGKVVDYRHWHIPLGRRFRSLKLWFVLRLFGVSQLQQHVRKQVSLAHEFESLVRTDSRFEIVADVVLGLVCFRLKGSDAQNEELLQQINKTGRIFMVGSHLNKQFIIRFAVCSDQTTSQDITFAWNAIMQETDTLLQNGITNMSNGEK</sequence>
<dbReference type="Gene3D" id="1.20.1340.10">
    <property type="entry name" value="dopa decarboxylase, N-terminal domain"/>
    <property type="match status" value="1"/>
</dbReference>
<comment type="cofactor">
    <cofactor evidence="1 11 12">
        <name>pyridoxal 5'-phosphate</name>
        <dbReference type="ChEBI" id="CHEBI:597326"/>
    </cofactor>
</comment>
<keyword evidence="7 12" id="KW-0456">Lyase</keyword>
<name>A0A914ABZ3_PATMI</name>
<dbReference type="GO" id="GO:0019752">
    <property type="term" value="P:carboxylic acid metabolic process"/>
    <property type="evidence" value="ECO:0007669"/>
    <property type="project" value="InterPro"/>
</dbReference>
<comment type="subunit">
    <text evidence="3">Homodimer.</text>
</comment>
<dbReference type="FunFam" id="3.40.640.10:FF:000025">
    <property type="entry name" value="Histidine decarboxylase"/>
    <property type="match status" value="1"/>
</dbReference>
<dbReference type="InterPro" id="IPR002129">
    <property type="entry name" value="PyrdxlP-dep_de-COase"/>
</dbReference>
<dbReference type="InterPro" id="IPR015421">
    <property type="entry name" value="PyrdxlP-dep_Trfase_major"/>
</dbReference>
<evidence type="ECO:0000256" key="11">
    <source>
        <dbReference type="PIRSR" id="PIRSR602129-50"/>
    </source>
</evidence>
<comment type="similarity">
    <text evidence="2 12">Belongs to the group II decarboxylase family.</text>
</comment>
<evidence type="ECO:0000256" key="10">
    <source>
        <dbReference type="ARBA" id="ARBA00041275"/>
    </source>
</evidence>
<keyword evidence="14" id="KW-1185">Reference proteome</keyword>
<dbReference type="Gene3D" id="3.40.640.10">
    <property type="entry name" value="Type I PLP-dependent aspartate aminotransferase-like (Major domain)"/>
    <property type="match status" value="1"/>
</dbReference>
<reference evidence="13" key="1">
    <citation type="submission" date="2022-11" db="UniProtKB">
        <authorList>
            <consortium name="EnsemblMetazoa"/>
        </authorList>
    </citation>
    <scope>IDENTIFICATION</scope>
</reference>
<dbReference type="InterPro" id="IPR010977">
    <property type="entry name" value="Aromatic_deC"/>
</dbReference>
<dbReference type="GO" id="GO:0005737">
    <property type="term" value="C:cytoplasm"/>
    <property type="evidence" value="ECO:0007669"/>
    <property type="project" value="TreeGrafter"/>
</dbReference>
<evidence type="ECO:0000256" key="3">
    <source>
        <dbReference type="ARBA" id="ARBA00011738"/>
    </source>
</evidence>
<keyword evidence="5" id="KW-0210">Decarboxylase</keyword>
<dbReference type="GO" id="GO:0030170">
    <property type="term" value="F:pyridoxal phosphate binding"/>
    <property type="evidence" value="ECO:0007669"/>
    <property type="project" value="InterPro"/>
</dbReference>
<dbReference type="GO" id="GO:0042423">
    <property type="term" value="P:catecholamine biosynthetic process"/>
    <property type="evidence" value="ECO:0007669"/>
    <property type="project" value="UniProtKB-KW"/>
</dbReference>
<dbReference type="InterPro" id="IPR021115">
    <property type="entry name" value="Pyridoxal-P_BS"/>
</dbReference>
<dbReference type="OrthoDB" id="639767at2759"/>
<dbReference type="Pfam" id="PF00282">
    <property type="entry name" value="Pyridoxal_deC"/>
    <property type="match status" value="1"/>
</dbReference>
<evidence type="ECO:0000256" key="8">
    <source>
        <dbReference type="ARBA" id="ARBA00038886"/>
    </source>
</evidence>
<dbReference type="GO" id="GO:0004058">
    <property type="term" value="F:aromatic-L-amino-acid decarboxylase activity"/>
    <property type="evidence" value="ECO:0007669"/>
    <property type="project" value="UniProtKB-EC"/>
</dbReference>
<evidence type="ECO:0000256" key="2">
    <source>
        <dbReference type="ARBA" id="ARBA00009533"/>
    </source>
</evidence>
<keyword evidence="6 11" id="KW-0663">Pyridoxal phosphate</keyword>
<dbReference type="EC" id="4.1.1.28" evidence="8"/>
<dbReference type="InterPro" id="IPR015422">
    <property type="entry name" value="PyrdxlP-dep_Trfase_small"/>
</dbReference>
<dbReference type="PRINTS" id="PR00800">
    <property type="entry name" value="YHDCRBOXLASE"/>
</dbReference>
<evidence type="ECO:0000256" key="7">
    <source>
        <dbReference type="ARBA" id="ARBA00023239"/>
    </source>
</evidence>
<evidence type="ECO:0000256" key="1">
    <source>
        <dbReference type="ARBA" id="ARBA00001933"/>
    </source>
</evidence>
<keyword evidence="4" id="KW-0127">Catecholamine biosynthesis</keyword>
<dbReference type="GeneID" id="119732114"/>
<dbReference type="OMA" id="LCPEYRY"/>
<dbReference type="PANTHER" id="PTHR11999">
    <property type="entry name" value="GROUP II PYRIDOXAL-5-PHOSPHATE DECARBOXYLASE"/>
    <property type="match status" value="1"/>
</dbReference>
<dbReference type="FunFam" id="3.90.1150.10:FF:000018">
    <property type="entry name" value="Histidine decarboxylase"/>
    <property type="match status" value="1"/>
</dbReference>
<dbReference type="Gene3D" id="3.90.1150.10">
    <property type="entry name" value="Aspartate Aminotransferase, domain 1"/>
    <property type="match status" value="1"/>
</dbReference>
<dbReference type="EnsemblMetazoa" id="XM_038205507.1">
    <property type="protein sequence ID" value="XP_038061435.1"/>
    <property type="gene ID" value="LOC119732114"/>
</dbReference>
<evidence type="ECO:0000256" key="4">
    <source>
        <dbReference type="ARBA" id="ARBA00022584"/>
    </source>
</evidence>
<dbReference type="SUPFAM" id="SSF53383">
    <property type="entry name" value="PLP-dependent transferases"/>
    <property type="match status" value="1"/>
</dbReference>
<organism evidence="13 14">
    <name type="scientific">Patiria miniata</name>
    <name type="common">Bat star</name>
    <name type="synonym">Asterina miniata</name>
    <dbReference type="NCBI Taxonomy" id="46514"/>
    <lineage>
        <taxon>Eukaryota</taxon>
        <taxon>Metazoa</taxon>
        <taxon>Echinodermata</taxon>
        <taxon>Eleutherozoa</taxon>
        <taxon>Asterozoa</taxon>
        <taxon>Asteroidea</taxon>
        <taxon>Valvatacea</taxon>
        <taxon>Valvatida</taxon>
        <taxon>Asterinidae</taxon>
        <taxon>Patiria</taxon>
    </lineage>
</organism>